<gene>
    <name evidence="7" type="ORF">CCUG60883_04393</name>
    <name evidence="6" type="ORF">CCUG60885_01173</name>
</gene>
<dbReference type="EMBL" id="PECM01000010">
    <property type="protein sequence ID" value="TEA01854.1"/>
    <property type="molecule type" value="Genomic_DNA"/>
</dbReference>
<dbReference type="AlphaFoldDB" id="A0A4R8SKA3"/>
<dbReference type="OrthoDB" id="9766361at2"/>
<keyword evidence="3 5" id="KW-1133">Transmembrane helix</keyword>
<dbReference type="PRINTS" id="PR00834">
    <property type="entry name" value="PROTEASES2C"/>
</dbReference>
<dbReference type="NCBIfam" id="NF033740">
    <property type="entry name" value="MarP_fam_protase"/>
    <property type="match status" value="1"/>
</dbReference>
<accession>A0A4R8SKA3</accession>
<evidence type="ECO:0000313" key="7">
    <source>
        <dbReference type="EMBL" id="TEA01854.1"/>
    </source>
</evidence>
<feature type="transmembrane region" description="Helical" evidence="5">
    <location>
        <begin position="6"/>
        <end position="25"/>
    </location>
</feature>
<reference evidence="8 9" key="1">
    <citation type="journal article" date="2019" name="Sci. Rep.">
        <title>Extended insight into the Mycobacterium chelonae-abscessus complex through whole genome sequencing of Mycobacterium salmoniphilum outbreak and Mycobacterium salmoniphilum-like strains.</title>
        <authorList>
            <person name="Behra P.R.K."/>
            <person name="Das S."/>
            <person name="Pettersson B.M.F."/>
            <person name="Shirreff L."/>
            <person name="DuCote T."/>
            <person name="Jacobsson K.G."/>
            <person name="Ennis D.G."/>
            <person name="Kirsebom L.A."/>
        </authorList>
    </citation>
    <scope>NUCLEOTIDE SEQUENCE [LARGE SCALE GENOMIC DNA]</scope>
    <source>
        <strain evidence="7 8">CCUG 60883</strain>
        <strain evidence="6 9">CCUG 60885</strain>
    </source>
</reference>
<dbReference type="InterPro" id="IPR003825">
    <property type="entry name" value="Colicin-V_CvpA"/>
</dbReference>
<proteinExistence type="predicted"/>
<evidence type="ECO:0000256" key="2">
    <source>
        <dbReference type="ARBA" id="ARBA00022692"/>
    </source>
</evidence>
<dbReference type="InterPro" id="IPR009003">
    <property type="entry name" value="Peptidase_S1_PA"/>
</dbReference>
<keyword evidence="8" id="KW-1185">Reference proteome</keyword>
<name>A0A4R8SKA3_9MYCO</name>
<keyword evidence="4 5" id="KW-0472">Membrane</keyword>
<dbReference type="Proteomes" id="UP000294844">
    <property type="component" value="Unassembled WGS sequence"/>
</dbReference>
<comment type="subcellular location">
    <subcellularLocation>
        <location evidence="1">Membrane</location>
        <topology evidence="1">Multi-pass membrane protein</topology>
    </subcellularLocation>
</comment>
<dbReference type="InterPro" id="IPR047680">
    <property type="entry name" value="MarP-like"/>
</dbReference>
<evidence type="ECO:0000256" key="3">
    <source>
        <dbReference type="ARBA" id="ARBA00022989"/>
    </source>
</evidence>
<organism evidence="6 9">
    <name type="scientific">Mycobacteroides salmoniphilum</name>
    <dbReference type="NCBI Taxonomy" id="404941"/>
    <lineage>
        <taxon>Bacteria</taxon>
        <taxon>Bacillati</taxon>
        <taxon>Actinomycetota</taxon>
        <taxon>Actinomycetes</taxon>
        <taxon>Mycobacteriales</taxon>
        <taxon>Mycobacteriaceae</taxon>
        <taxon>Mycobacteroides</taxon>
    </lineage>
</organism>
<feature type="transmembrane region" description="Helical" evidence="5">
    <location>
        <begin position="64"/>
        <end position="85"/>
    </location>
</feature>
<dbReference type="GO" id="GO:0004252">
    <property type="term" value="F:serine-type endopeptidase activity"/>
    <property type="evidence" value="ECO:0007669"/>
    <property type="project" value="InterPro"/>
</dbReference>
<keyword evidence="6" id="KW-0645">Protease</keyword>
<dbReference type="RefSeq" id="WP_134145214.1">
    <property type="nucleotide sequence ID" value="NZ_PECK01000002.1"/>
</dbReference>
<dbReference type="InterPro" id="IPR001940">
    <property type="entry name" value="Peptidase_S1C"/>
</dbReference>
<dbReference type="GO" id="GO:0009403">
    <property type="term" value="P:toxin biosynthetic process"/>
    <property type="evidence" value="ECO:0007669"/>
    <property type="project" value="InterPro"/>
</dbReference>
<dbReference type="Pfam" id="PF13365">
    <property type="entry name" value="Trypsin_2"/>
    <property type="match status" value="1"/>
</dbReference>
<keyword evidence="6" id="KW-0378">Hydrolase</keyword>
<evidence type="ECO:0000313" key="9">
    <source>
        <dbReference type="Proteomes" id="UP000295685"/>
    </source>
</evidence>
<dbReference type="EC" id="3.4.21.-" evidence="6"/>
<dbReference type="GO" id="GO:0016020">
    <property type="term" value="C:membrane"/>
    <property type="evidence" value="ECO:0007669"/>
    <property type="project" value="UniProtKB-SubCell"/>
</dbReference>
<protein>
    <submittedName>
        <fullName evidence="6">Serine protease</fullName>
        <ecNumber evidence="6">3.4.21.-</ecNumber>
    </submittedName>
</protein>
<dbReference type="Gene3D" id="2.40.10.10">
    <property type="entry name" value="Trypsin-like serine proteases"/>
    <property type="match status" value="2"/>
</dbReference>
<comment type="caution">
    <text evidence="6">The sequence shown here is derived from an EMBL/GenBank/DDBJ whole genome shotgun (WGS) entry which is preliminary data.</text>
</comment>
<evidence type="ECO:0000256" key="1">
    <source>
        <dbReference type="ARBA" id="ARBA00004141"/>
    </source>
</evidence>
<dbReference type="EMBL" id="PECK01000002">
    <property type="protein sequence ID" value="TDZ97624.1"/>
    <property type="molecule type" value="Genomic_DNA"/>
</dbReference>
<dbReference type="PANTHER" id="PTHR43019:SF23">
    <property type="entry name" value="PROTEASE DO-LIKE 5, CHLOROPLASTIC"/>
    <property type="match status" value="1"/>
</dbReference>
<dbReference type="Pfam" id="PF02674">
    <property type="entry name" value="Colicin_V"/>
    <property type="match status" value="1"/>
</dbReference>
<dbReference type="SUPFAM" id="SSF50494">
    <property type="entry name" value="Trypsin-like serine proteases"/>
    <property type="match status" value="1"/>
</dbReference>
<evidence type="ECO:0000313" key="8">
    <source>
        <dbReference type="Proteomes" id="UP000294844"/>
    </source>
</evidence>
<evidence type="ECO:0000256" key="4">
    <source>
        <dbReference type="ARBA" id="ARBA00023136"/>
    </source>
</evidence>
<dbReference type="InterPro" id="IPR043504">
    <property type="entry name" value="Peptidase_S1_PA_chymotrypsin"/>
</dbReference>
<sequence>MGLSVPHSLDLVFTVVLVVASLLGWRLGTLGSIMSFVGLGLGAVSGTLLAPHLVGTISGTNTRFLASLTLIAALAVVGQVAGIVLGQTWRSRVQHRSTRLKDSAIGLLLHVAVVLIAVWTLLTPASDADHSRLAVALRESPLLSQVNKWAPPVLKEVPGDVARLLNHADTAEAAQPSPNADVPVLPPDPDLRFSAAVPKSEPSVVKINAVAHQCLKSLEGSGFVVAPQRVMSNAHVVAGTDRVTVESSGRTLEATVISYDPEMDLSILDVPGLTAPPLPLTDKPGKTGDNAIILGYPGGGNYAATPARIREIFAHNGPDIYESKSVTRQMYSLRGTVRQGNSGGPLIDATGRVLGIVFGAAKNGTETGYALTANEIRNQITSTAASQPADTGSCTTSGH</sequence>
<feature type="transmembrane region" description="Helical" evidence="5">
    <location>
        <begin position="37"/>
        <end position="58"/>
    </location>
</feature>
<feature type="transmembrane region" description="Helical" evidence="5">
    <location>
        <begin position="105"/>
        <end position="122"/>
    </location>
</feature>
<dbReference type="GO" id="GO:0006508">
    <property type="term" value="P:proteolysis"/>
    <property type="evidence" value="ECO:0007669"/>
    <property type="project" value="UniProtKB-KW"/>
</dbReference>
<keyword evidence="2 5" id="KW-0812">Transmembrane</keyword>
<evidence type="ECO:0000256" key="5">
    <source>
        <dbReference type="SAM" id="Phobius"/>
    </source>
</evidence>
<dbReference type="PANTHER" id="PTHR43019">
    <property type="entry name" value="SERINE ENDOPROTEASE DEGS"/>
    <property type="match status" value="1"/>
</dbReference>
<evidence type="ECO:0000313" key="6">
    <source>
        <dbReference type="EMBL" id="TDZ97624.1"/>
    </source>
</evidence>
<dbReference type="Proteomes" id="UP000295685">
    <property type="component" value="Unassembled WGS sequence"/>
</dbReference>